<evidence type="ECO:0000259" key="11">
    <source>
        <dbReference type="Pfam" id="PF00248"/>
    </source>
</evidence>
<comment type="catalytic activity">
    <reaction evidence="7">
        <text>xylitol + NAD(+) = D-xylose + NADH + H(+)</text>
        <dbReference type="Rhea" id="RHEA:27441"/>
        <dbReference type="ChEBI" id="CHEBI:15378"/>
        <dbReference type="ChEBI" id="CHEBI:17151"/>
        <dbReference type="ChEBI" id="CHEBI:53455"/>
        <dbReference type="ChEBI" id="CHEBI:57540"/>
        <dbReference type="ChEBI" id="CHEBI:57945"/>
        <dbReference type="EC" id="1.1.1.307"/>
    </reaction>
</comment>
<feature type="domain" description="NADP-dependent oxidoreductase" evidence="11">
    <location>
        <begin position="19"/>
        <end position="199"/>
    </location>
</feature>
<name>A0A317WX12_9EURO</name>
<dbReference type="STRING" id="1448321.A0A317WX12"/>
<evidence type="ECO:0000256" key="7">
    <source>
        <dbReference type="ARBA" id="ARBA00049485"/>
    </source>
</evidence>
<evidence type="ECO:0000256" key="3">
    <source>
        <dbReference type="ARBA" id="ARBA00022857"/>
    </source>
</evidence>
<comment type="similarity">
    <text evidence="1">Belongs to the aldo/keto reductase family.</text>
</comment>
<sequence>MTSLTPSIPLNNGTSIPILAYGTAHGRKKPSRTSFSREIVETFKLAIQLGYRHFDCAEGYGTEPELGAAIKESGVSRSEFFITTKIGESIADVPGGLDRSLERLQLDYVDLYLIHKPFFARDDEELQKAWAGLEEVYRAGKTKAIGVSNYETNHLEATLKTATMTPVINQVEFHPYAQHVELVGYLREKGIRVTSYSALTPITRAPGGPVDGLVGELARKYGVSESEVLLRWAVQRGDVVVTTSSSEERLRGYQRVFDLELTTEEVELLAEQGLEKKDWVRRR</sequence>
<feature type="site" description="Lowers pKa of active site Tyr" evidence="10">
    <location>
        <position position="85"/>
    </location>
</feature>
<dbReference type="Proteomes" id="UP000247233">
    <property type="component" value="Unassembled WGS sequence"/>
</dbReference>
<dbReference type="GO" id="GO:0016652">
    <property type="term" value="F:oxidoreductase activity, acting on NAD(P)H as acceptor"/>
    <property type="evidence" value="ECO:0007669"/>
    <property type="project" value="InterPro"/>
</dbReference>
<gene>
    <name evidence="12" type="ORF">BO70DRAFT_81801</name>
</gene>
<keyword evidence="13" id="KW-1185">Reference proteome</keyword>
<dbReference type="PROSITE" id="PS00798">
    <property type="entry name" value="ALDOKETO_REDUCTASE_1"/>
    <property type="match status" value="1"/>
</dbReference>
<keyword evidence="3" id="KW-0521">NADP</keyword>
<dbReference type="PANTHER" id="PTHR43827:SF3">
    <property type="entry name" value="NADP-DEPENDENT OXIDOREDUCTASE DOMAIN-CONTAINING PROTEIN"/>
    <property type="match status" value="1"/>
</dbReference>
<evidence type="ECO:0000256" key="1">
    <source>
        <dbReference type="ARBA" id="ARBA00007905"/>
    </source>
</evidence>
<dbReference type="OrthoDB" id="416253at2759"/>
<dbReference type="EC" id="1.1.1.307" evidence="2"/>
<dbReference type="PRINTS" id="PR00069">
    <property type="entry name" value="ALDKETRDTASE"/>
</dbReference>
<dbReference type="FunFam" id="3.20.20.100:FF:000002">
    <property type="entry name" value="2,5-diketo-D-gluconic acid reductase A"/>
    <property type="match status" value="1"/>
</dbReference>
<dbReference type="Pfam" id="PF00248">
    <property type="entry name" value="Aldo_ket_red"/>
    <property type="match status" value="2"/>
</dbReference>
<proteinExistence type="inferred from homology"/>
<dbReference type="RefSeq" id="XP_025403377.1">
    <property type="nucleotide sequence ID" value="XM_025548745.1"/>
</dbReference>
<dbReference type="Gene3D" id="3.20.20.100">
    <property type="entry name" value="NADP-dependent oxidoreductase domain"/>
    <property type="match status" value="1"/>
</dbReference>
<evidence type="ECO:0000256" key="8">
    <source>
        <dbReference type="PIRSR" id="PIRSR000097-1"/>
    </source>
</evidence>
<evidence type="ECO:0000256" key="10">
    <source>
        <dbReference type="PIRSR" id="PIRSR000097-3"/>
    </source>
</evidence>
<comment type="caution">
    <text evidence="12">The sequence shown here is derived from an EMBL/GenBank/DDBJ whole genome shotgun (WGS) entry which is preliminary data.</text>
</comment>
<evidence type="ECO:0000313" key="13">
    <source>
        <dbReference type="Proteomes" id="UP000247233"/>
    </source>
</evidence>
<accession>A0A317WX12</accession>
<comment type="function">
    <text evidence="5">Catalyzes the initial reaction in the xylose utilization pathway by reducing D-xylose into xylitol. Xylose is a major component of hemicelluloses such as xylan. Most fungi utilize D-xylose via three enzymatic reactions, xylose reductase (XR), xylitol dehydrogenase (XDH), and xylulokinase, to form xylulose 5-phosphate, which enters pentose phosphate pathway.</text>
</comment>
<dbReference type="InterPro" id="IPR023210">
    <property type="entry name" value="NADP_OxRdtase_dom"/>
</dbReference>
<dbReference type="GO" id="GO:0016616">
    <property type="term" value="F:oxidoreductase activity, acting on the CH-OH group of donors, NAD or NADP as acceptor"/>
    <property type="evidence" value="ECO:0007669"/>
    <property type="project" value="UniProtKB-ARBA"/>
</dbReference>
<organism evidence="12 13">
    <name type="scientific">Aspergillus heteromorphus CBS 117.55</name>
    <dbReference type="NCBI Taxonomy" id="1448321"/>
    <lineage>
        <taxon>Eukaryota</taxon>
        <taxon>Fungi</taxon>
        <taxon>Dikarya</taxon>
        <taxon>Ascomycota</taxon>
        <taxon>Pezizomycotina</taxon>
        <taxon>Eurotiomycetes</taxon>
        <taxon>Eurotiomycetidae</taxon>
        <taxon>Eurotiales</taxon>
        <taxon>Aspergillaceae</taxon>
        <taxon>Aspergillus</taxon>
        <taxon>Aspergillus subgen. Circumdati</taxon>
    </lineage>
</organism>
<dbReference type="InterPro" id="IPR020471">
    <property type="entry name" value="AKR"/>
</dbReference>
<dbReference type="InterPro" id="IPR036812">
    <property type="entry name" value="NAD(P)_OxRdtase_dom_sf"/>
</dbReference>
<evidence type="ECO:0000256" key="5">
    <source>
        <dbReference type="ARBA" id="ARBA00025065"/>
    </source>
</evidence>
<dbReference type="PANTHER" id="PTHR43827">
    <property type="entry name" value="2,5-DIKETO-D-GLUCONIC ACID REDUCTASE"/>
    <property type="match status" value="1"/>
</dbReference>
<keyword evidence="4" id="KW-0560">Oxidoreductase</keyword>
<feature type="domain" description="NADP-dependent oxidoreductase" evidence="11">
    <location>
        <begin position="214"/>
        <end position="270"/>
    </location>
</feature>
<evidence type="ECO:0000256" key="6">
    <source>
        <dbReference type="ARBA" id="ARBA00047534"/>
    </source>
</evidence>
<dbReference type="InterPro" id="IPR018170">
    <property type="entry name" value="Aldo/ket_reductase_CS"/>
</dbReference>
<evidence type="ECO:0000256" key="2">
    <source>
        <dbReference type="ARBA" id="ARBA00012845"/>
    </source>
</evidence>
<dbReference type="PIRSF" id="PIRSF000097">
    <property type="entry name" value="AKR"/>
    <property type="match status" value="1"/>
</dbReference>
<dbReference type="SUPFAM" id="SSF51430">
    <property type="entry name" value="NAD(P)-linked oxidoreductase"/>
    <property type="match status" value="1"/>
</dbReference>
<protein>
    <recommendedName>
        <fullName evidence="2">D-xylose reductase [NAD(P)H]</fullName>
        <ecNumber evidence="2">1.1.1.307</ecNumber>
    </recommendedName>
</protein>
<dbReference type="PROSITE" id="PS00062">
    <property type="entry name" value="ALDOKETO_REDUCTASE_2"/>
    <property type="match status" value="1"/>
</dbReference>
<reference evidence="12 13" key="1">
    <citation type="submission" date="2016-12" db="EMBL/GenBank/DDBJ databases">
        <title>The genomes of Aspergillus section Nigri reveals drivers in fungal speciation.</title>
        <authorList>
            <consortium name="DOE Joint Genome Institute"/>
            <person name="Vesth T.C."/>
            <person name="Nybo J."/>
            <person name="Theobald S."/>
            <person name="Brandl J."/>
            <person name="Frisvad J.C."/>
            <person name="Nielsen K.F."/>
            <person name="Lyhne E.K."/>
            <person name="Kogle M.E."/>
            <person name="Kuo A."/>
            <person name="Riley R."/>
            <person name="Clum A."/>
            <person name="Nolan M."/>
            <person name="Lipzen A."/>
            <person name="Salamov A."/>
            <person name="Henrissat B."/>
            <person name="Wiebenga A."/>
            <person name="De Vries R.P."/>
            <person name="Grigoriev I.V."/>
            <person name="Mortensen U.H."/>
            <person name="Andersen M.R."/>
            <person name="Baker S.E."/>
        </authorList>
    </citation>
    <scope>NUCLEOTIDE SEQUENCE [LARGE SCALE GENOMIC DNA]</scope>
    <source>
        <strain evidence="12 13">CBS 117.55</strain>
    </source>
</reference>
<feature type="binding site" evidence="9">
    <location>
        <position position="115"/>
    </location>
    <ligand>
        <name>substrate</name>
    </ligand>
</feature>
<dbReference type="InterPro" id="IPR044494">
    <property type="entry name" value="AKR3C2/3"/>
</dbReference>
<feature type="active site" description="Proton donor" evidence="8">
    <location>
        <position position="60"/>
    </location>
</feature>
<dbReference type="EMBL" id="MSFL01000002">
    <property type="protein sequence ID" value="PWY90934.1"/>
    <property type="molecule type" value="Genomic_DNA"/>
</dbReference>
<dbReference type="AlphaFoldDB" id="A0A317WX12"/>
<dbReference type="CDD" id="cd19120">
    <property type="entry name" value="AKR_AKR3C2-3"/>
    <property type="match status" value="1"/>
</dbReference>
<dbReference type="GeneID" id="37070982"/>
<evidence type="ECO:0000256" key="9">
    <source>
        <dbReference type="PIRSR" id="PIRSR000097-2"/>
    </source>
</evidence>
<dbReference type="VEuPathDB" id="FungiDB:BO70DRAFT_81801"/>
<evidence type="ECO:0000313" key="12">
    <source>
        <dbReference type="EMBL" id="PWY90934.1"/>
    </source>
</evidence>
<evidence type="ECO:0000256" key="4">
    <source>
        <dbReference type="ARBA" id="ARBA00023002"/>
    </source>
</evidence>
<comment type="catalytic activity">
    <reaction evidence="6">
        <text>xylitol + NADP(+) = D-xylose + NADPH + H(+)</text>
        <dbReference type="Rhea" id="RHEA:27445"/>
        <dbReference type="ChEBI" id="CHEBI:15378"/>
        <dbReference type="ChEBI" id="CHEBI:17151"/>
        <dbReference type="ChEBI" id="CHEBI:53455"/>
        <dbReference type="ChEBI" id="CHEBI:57783"/>
        <dbReference type="ChEBI" id="CHEBI:58349"/>
        <dbReference type="EC" id="1.1.1.307"/>
    </reaction>
</comment>